<evidence type="ECO:0000313" key="2">
    <source>
        <dbReference type="Proteomes" id="UP000436822"/>
    </source>
</evidence>
<dbReference type="Pfam" id="PF13589">
    <property type="entry name" value="HATPase_c_3"/>
    <property type="match status" value="1"/>
</dbReference>
<dbReference type="AlphaFoldDB" id="A0A6N6JFT6"/>
<organism evidence="1 2">
    <name type="scientific">Litoreibacter roseus</name>
    <dbReference type="NCBI Taxonomy" id="2601869"/>
    <lineage>
        <taxon>Bacteria</taxon>
        <taxon>Pseudomonadati</taxon>
        <taxon>Pseudomonadota</taxon>
        <taxon>Alphaproteobacteria</taxon>
        <taxon>Rhodobacterales</taxon>
        <taxon>Roseobacteraceae</taxon>
        <taxon>Litoreibacter</taxon>
    </lineage>
</organism>
<dbReference type="Proteomes" id="UP000436822">
    <property type="component" value="Unassembled WGS sequence"/>
</dbReference>
<gene>
    <name evidence="1" type="ORF">KIN_21600</name>
</gene>
<comment type="caution">
    <text evidence="1">The sequence shown here is derived from an EMBL/GenBank/DDBJ whole genome shotgun (WGS) entry which is preliminary data.</text>
</comment>
<dbReference type="RefSeq" id="WP_159806740.1">
    <property type="nucleotide sequence ID" value="NZ_BLJE01000002.1"/>
</dbReference>
<dbReference type="Gene3D" id="3.30.565.10">
    <property type="entry name" value="Histidine kinase-like ATPase, C-terminal domain"/>
    <property type="match status" value="1"/>
</dbReference>
<name>A0A6N6JFT6_9RHOB</name>
<dbReference type="SUPFAM" id="SSF55874">
    <property type="entry name" value="ATPase domain of HSP90 chaperone/DNA topoisomerase II/histidine kinase"/>
    <property type="match status" value="1"/>
</dbReference>
<proteinExistence type="predicted"/>
<sequence length="495" mass="55196">MQDFEDAPPPADALAESLRGFGYSAETAIADIIDNSITAQAKNVRVQVALAASAPFVSILDDGKGMDLESLRNAMRLGSQNPLIARAVTDLGRFGLGLKTASFSQARSLTLASKKRGGEINVRRWDLDFLAEAEGSWRLLTSAPDGTEKHLENLASQPSGTLVLWQKLDRVRPRLGGTRDGVKSQLLMEQIEHHLAMVFHRYLEGIRPRIRLFVNEASIKPWDPFLSNHAACQTSPDETISSGAAQIRVKGYVLPNKDMLDDENEYELAGGSEGWVTNQGFYIYRNDRLLVAGGWLGLGTTKPWVRDEAHKLARIRIDLPNSEDAAWQIDVKKSDASPPENVRTRLRDLALNIRQQARSVFVHRGEYGKRPAVADLARPWKAVRIADQSAYRIERSHPIASYVLTELDDDDRSIASFFKLLENTVPVEKIWIDTVEQGELPATPFSGESREQIRGLARNLLASLMHGGRLTENEARAKLRRLAPFDQYSDIIDEI</sequence>
<protein>
    <submittedName>
        <fullName evidence="1">ATPase</fullName>
    </submittedName>
</protein>
<dbReference type="EMBL" id="BLJE01000002">
    <property type="protein sequence ID" value="GFE65086.1"/>
    <property type="molecule type" value="Genomic_DNA"/>
</dbReference>
<keyword evidence="2" id="KW-1185">Reference proteome</keyword>
<accession>A0A6N6JFT6</accession>
<evidence type="ECO:0000313" key="1">
    <source>
        <dbReference type="EMBL" id="GFE65086.1"/>
    </source>
</evidence>
<dbReference type="OrthoDB" id="9813438at2"/>
<reference evidence="1 2" key="1">
    <citation type="submission" date="2019-12" db="EMBL/GenBank/DDBJ databases">
        <title>Litoreibacter badius sp. nov., a novel bacteriochlorophyll a-containing bacterium in the genus Litoreibacter.</title>
        <authorList>
            <person name="Kanamuro M."/>
            <person name="Takabe Y."/>
            <person name="Mori K."/>
            <person name="Takaichi S."/>
            <person name="Hanada S."/>
        </authorList>
    </citation>
    <scope>NUCLEOTIDE SEQUENCE [LARGE SCALE GENOMIC DNA]</scope>
    <source>
        <strain evidence="1 2">K6</strain>
    </source>
</reference>
<dbReference type="InterPro" id="IPR036890">
    <property type="entry name" value="HATPase_C_sf"/>
</dbReference>